<dbReference type="GeneID" id="18241540"/>
<dbReference type="EMBL" id="GL882890">
    <property type="protein sequence ID" value="EGF77841.1"/>
    <property type="molecule type" value="Genomic_DNA"/>
</dbReference>
<proteinExistence type="inferred from homology"/>
<evidence type="ECO:0000313" key="13">
    <source>
        <dbReference type="EMBL" id="EGF77841.1"/>
    </source>
</evidence>
<feature type="non-terminal residue" evidence="13">
    <location>
        <position position="1"/>
    </location>
</feature>
<dbReference type="CDD" id="cd09596">
    <property type="entry name" value="M36"/>
    <property type="match status" value="1"/>
</dbReference>
<evidence type="ECO:0000256" key="7">
    <source>
        <dbReference type="ARBA" id="ARBA00022833"/>
    </source>
</evidence>
<keyword evidence="5 11" id="KW-0479">Metal-binding</keyword>
<feature type="binding site" evidence="11">
    <location>
        <position position="60"/>
    </location>
    <ligand>
        <name>Zn(2+)</name>
        <dbReference type="ChEBI" id="CHEBI:29105"/>
        <note>catalytic</note>
    </ligand>
</feature>
<dbReference type="EC" id="3.4.24.-" evidence="12"/>
<dbReference type="AlphaFoldDB" id="F4PA51"/>
<evidence type="ECO:0000256" key="9">
    <source>
        <dbReference type="ARBA" id="ARBA00023145"/>
    </source>
</evidence>
<dbReference type="GO" id="GO:0005615">
    <property type="term" value="C:extracellular space"/>
    <property type="evidence" value="ECO:0007669"/>
    <property type="project" value="InterPro"/>
</dbReference>
<evidence type="ECO:0000256" key="5">
    <source>
        <dbReference type="ARBA" id="ARBA00022723"/>
    </source>
</evidence>
<sequence length="239" mass="26260">GRGNDAVQINVMSSNKINNAEFYTPADGQPGVMYMYRFTSSNPNRDSGLDNTISLHEYGHGVSTRLTGGASTVQCLRTTEARGMGEGWSDLFAIVLTAKSTDTSTSNIISGAYASNRRAGIRMYPYTTNMNVNPLRYSNLRTQSEVHDIGEIWVTAMWEVYWNLVQKYGFSSNLHNAKQQAGNVIFLQNLIGGLMHQPCNPTFINARDAVLASDQAYYGGANVCEIWRGFAKRGFGVGA</sequence>
<feature type="binding site" evidence="11">
    <location>
        <position position="86"/>
    </location>
    <ligand>
        <name>Zn(2+)</name>
        <dbReference type="ChEBI" id="CHEBI:29105"/>
        <note>catalytic</note>
    </ligand>
</feature>
<evidence type="ECO:0000256" key="6">
    <source>
        <dbReference type="ARBA" id="ARBA00022801"/>
    </source>
</evidence>
<dbReference type="InterPro" id="IPR027268">
    <property type="entry name" value="Peptidase_M4/M1_CTD_sf"/>
</dbReference>
<dbReference type="OrthoDB" id="3227768at2759"/>
<evidence type="ECO:0000256" key="1">
    <source>
        <dbReference type="ARBA" id="ARBA00004613"/>
    </source>
</evidence>
<name>F4PA51_BATDJ</name>
<keyword evidence="4 12" id="KW-0645">Protease</keyword>
<gene>
    <name evidence="13" type="ORF">BATDEDRAFT_5304</name>
</gene>
<evidence type="ECO:0000256" key="10">
    <source>
        <dbReference type="PIRSR" id="PIRSR601842-1"/>
    </source>
</evidence>
<keyword evidence="9 12" id="KW-0865">Zymogen</keyword>
<dbReference type="RefSeq" id="XP_006681311.1">
    <property type="nucleotide sequence ID" value="XM_006681248.1"/>
</dbReference>
<feature type="non-terminal residue" evidence="13">
    <location>
        <position position="239"/>
    </location>
</feature>
<dbReference type="PANTHER" id="PTHR33478">
    <property type="entry name" value="EXTRACELLULAR METALLOPROTEINASE MEP"/>
    <property type="match status" value="1"/>
</dbReference>
<evidence type="ECO:0000256" key="8">
    <source>
        <dbReference type="ARBA" id="ARBA00023049"/>
    </source>
</evidence>
<evidence type="ECO:0000256" key="12">
    <source>
        <dbReference type="RuleBase" id="RU364017"/>
    </source>
</evidence>
<dbReference type="OMA" id="CAPREKH"/>
<evidence type="ECO:0000256" key="3">
    <source>
        <dbReference type="ARBA" id="ARBA00022525"/>
    </source>
</evidence>
<evidence type="ECO:0000256" key="4">
    <source>
        <dbReference type="ARBA" id="ARBA00022670"/>
    </source>
</evidence>
<comment type="cofactor">
    <cofactor evidence="11">
        <name>Zn(2+)</name>
        <dbReference type="ChEBI" id="CHEBI:29105"/>
    </cofactor>
    <text evidence="11">Binds 1 zinc ion per subunit.</text>
</comment>
<keyword evidence="14" id="KW-1185">Reference proteome</keyword>
<dbReference type="GO" id="GO:0008270">
    <property type="term" value="F:zinc ion binding"/>
    <property type="evidence" value="ECO:0007669"/>
    <property type="project" value="InterPro"/>
</dbReference>
<evidence type="ECO:0000256" key="2">
    <source>
        <dbReference type="ARBA" id="ARBA00006006"/>
    </source>
</evidence>
<dbReference type="Pfam" id="PF02128">
    <property type="entry name" value="Peptidase_M36"/>
    <property type="match status" value="1"/>
</dbReference>
<evidence type="ECO:0000256" key="11">
    <source>
        <dbReference type="PIRSR" id="PIRSR601842-2"/>
    </source>
</evidence>
<reference evidence="13 14" key="1">
    <citation type="submission" date="2009-12" db="EMBL/GenBank/DDBJ databases">
        <title>The draft genome of Batrachochytrium dendrobatidis.</title>
        <authorList>
            <consortium name="US DOE Joint Genome Institute (JGI-PGF)"/>
            <person name="Kuo A."/>
            <person name="Salamov A."/>
            <person name="Schmutz J."/>
            <person name="Lucas S."/>
            <person name="Pitluck S."/>
            <person name="Rosenblum E."/>
            <person name="Stajich J."/>
            <person name="Eisen M."/>
            <person name="Grigoriev I.V."/>
        </authorList>
    </citation>
    <scope>NUCLEOTIDE SEQUENCE [LARGE SCALE GENOMIC DNA]</scope>
    <source>
        <strain evidence="14">JAM81 / FGSC 10211</strain>
    </source>
</reference>
<comment type="subcellular location">
    <subcellularLocation>
        <location evidence="1 12">Secreted</location>
    </subcellularLocation>
</comment>
<accession>F4PA51</accession>
<dbReference type="SUPFAM" id="SSF55486">
    <property type="entry name" value="Metalloproteases ('zincins'), catalytic domain"/>
    <property type="match status" value="1"/>
</dbReference>
<keyword evidence="3 12" id="KW-0964">Secreted</keyword>
<keyword evidence="6 12" id="KW-0378">Hydrolase</keyword>
<protein>
    <recommendedName>
        <fullName evidence="12">Extracellular metalloproteinase</fullName>
        <ecNumber evidence="12">3.4.24.-</ecNumber>
    </recommendedName>
    <alternativeName>
        <fullName evidence="12">Fungalysin</fullName>
    </alternativeName>
</protein>
<dbReference type="GO" id="GO:0004222">
    <property type="term" value="F:metalloendopeptidase activity"/>
    <property type="evidence" value="ECO:0007669"/>
    <property type="project" value="InterPro"/>
</dbReference>
<evidence type="ECO:0000313" key="14">
    <source>
        <dbReference type="Proteomes" id="UP000007241"/>
    </source>
</evidence>
<keyword evidence="8 12" id="KW-0482">Metalloprotease</keyword>
<dbReference type="PRINTS" id="PR00999">
    <property type="entry name" value="FUNGALYSIN"/>
</dbReference>
<dbReference type="Proteomes" id="UP000007241">
    <property type="component" value="Unassembled WGS sequence"/>
</dbReference>
<dbReference type="PANTHER" id="PTHR33478:SF1">
    <property type="entry name" value="EXTRACELLULAR METALLOPROTEINASE MEP"/>
    <property type="match status" value="1"/>
</dbReference>
<dbReference type="InterPro" id="IPR001842">
    <property type="entry name" value="Peptidase_M36"/>
</dbReference>
<dbReference type="InParanoid" id="F4PA51"/>
<feature type="binding site" evidence="11">
    <location>
        <position position="56"/>
    </location>
    <ligand>
        <name>Zn(2+)</name>
        <dbReference type="ChEBI" id="CHEBI:29105"/>
        <note>catalytic</note>
    </ligand>
</feature>
<dbReference type="InterPro" id="IPR050371">
    <property type="entry name" value="Fungal_virulence_M36"/>
</dbReference>
<keyword evidence="7 11" id="KW-0862">Zinc</keyword>
<dbReference type="Gene3D" id="3.10.170.10">
    <property type="match status" value="1"/>
</dbReference>
<dbReference type="Gene3D" id="1.10.390.10">
    <property type="entry name" value="Neutral Protease Domain 2"/>
    <property type="match status" value="1"/>
</dbReference>
<dbReference type="GO" id="GO:0006508">
    <property type="term" value="P:proteolysis"/>
    <property type="evidence" value="ECO:0007669"/>
    <property type="project" value="UniProtKB-KW"/>
</dbReference>
<feature type="active site" evidence="10">
    <location>
        <position position="57"/>
    </location>
</feature>
<comment type="similarity">
    <text evidence="2 12">Belongs to the peptidase M36 family.</text>
</comment>
<dbReference type="HOGENOM" id="CLU_012703_0_0_1"/>
<organism evidence="13 14">
    <name type="scientific">Batrachochytrium dendrobatidis (strain JAM81 / FGSC 10211)</name>
    <name type="common">Frog chytrid fungus</name>
    <dbReference type="NCBI Taxonomy" id="684364"/>
    <lineage>
        <taxon>Eukaryota</taxon>
        <taxon>Fungi</taxon>
        <taxon>Fungi incertae sedis</taxon>
        <taxon>Chytridiomycota</taxon>
        <taxon>Chytridiomycota incertae sedis</taxon>
        <taxon>Chytridiomycetes</taxon>
        <taxon>Rhizophydiales</taxon>
        <taxon>Rhizophydiales incertae sedis</taxon>
        <taxon>Batrachochytrium</taxon>
    </lineage>
</organism>